<comment type="caution">
    <text evidence="4">The sequence shown here is derived from an EMBL/GenBank/DDBJ whole genome shotgun (WGS) entry which is preliminary data.</text>
</comment>
<dbReference type="AlphaFoldDB" id="A0A0N8PSQ0"/>
<gene>
    <name evidence="4" type="ORF">SE17_10220</name>
</gene>
<accession>A0A0N8PSQ0</accession>
<evidence type="ECO:0000256" key="1">
    <source>
        <dbReference type="ARBA" id="ARBA00022679"/>
    </source>
</evidence>
<keyword evidence="5" id="KW-1185">Reference proteome</keyword>
<dbReference type="InterPro" id="IPR043129">
    <property type="entry name" value="ATPase_NBD"/>
</dbReference>
<evidence type="ECO:0000313" key="5">
    <source>
        <dbReference type="Proteomes" id="UP000050509"/>
    </source>
</evidence>
<keyword evidence="1" id="KW-0808">Transferase</keyword>
<dbReference type="EMBL" id="LJCR01000282">
    <property type="protein sequence ID" value="KPV53341.1"/>
    <property type="molecule type" value="Genomic_DNA"/>
</dbReference>
<dbReference type="SUPFAM" id="SSF53067">
    <property type="entry name" value="Actin-like ATPase domain"/>
    <property type="match status" value="1"/>
</dbReference>
<sequence>ADLHAANVGKAVEGGAIAVVAPGTGLGEAFLTYENGRYRAHPSEGGHASFAPNDPQQLELLRYLQQRLGHVSCERVCSGLGLPNIYAFLKDSGFAEEPSWLAEKLAASKDHTPVIVESALDTARPCPLCITTLRLFVAILGAEAGNMALKVLSTGGVYIGGGIPPRILPVLEQQDFMQAFLNKGRFADMLQRMPVNIILNPKAALLGAASYGLAAW</sequence>
<dbReference type="GO" id="GO:0006096">
    <property type="term" value="P:glycolytic process"/>
    <property type="evidence" value="ECO:0007669"/>
    <property type="project" value="InterPro"/>
</dbReference>
<comment type="similarity">
    <text evidence="3">Belongs to the bacterial glucokinase family.</text>
</comment>
<dbReference type="PANTHER" id="PTHR47363:SF1">
    <property type="entry name" value="GLUCOKINASE"/>
    <property type="match status" value="1"/>
</dbReference>
<evidence type="ECO:0000313" key="4">
    <source>
        <dbReference type="EMBL" id="KPV53341.1"/>
    </source>
</evidence>
<reference evidence="4 5" key="1">
    <citation type="submission" date="2015-09" db="EMBL/GenBank/DDBJ databases">
        <title>Draft genome sequence of Kouleothrix aurantiaca JCM 19913.</title>
        <authorList>
            <person name="Hemp J."/>
        </authorList>
    </citation>
    <scope>NUCLEOTIDE SEQUENCE [LARGE SCALE GENOMIC DNA]</scope>
    <source>
        <strain evidence="4 5">COM-B</strain>
    </source>
</reference>
<protein>
    <submittedName>
        <fullName evidence="4">Glucokinase</fullName>
    </submittedName>
</protein>
<dbReference type="PANTHER" id="PTHR47363">
    <property type="entry name" value="GLUCOKINASE"/>
    <property type="match status" value="1"/>
</dbReference>
<dbReference type="PATRIC" id="fig|186479.3.peg.5826"/>
<dbReference type="GO" id="GO:0004340">
    <property type="term" value="F:glucokinase activity"/>
    <property type="evidence" value="ECO:0007669"/>
    <property type="project" value="InterPro"/>
</dbReference>
<evidence type="ECO:0000256" key="3">
    <source>
        <dbReference type="RuleBase" id="RU004046"/>
    </source>
</evidence>
<feature type="non-terminal residue" evidence="4">
    <location>
        <position position="1"/>
    </location>
</feature>
<dbReference type="GO" id="GO:0005536">
    <property type="term" value="F:D-glucose binding"/>
    <property type="evidence" value="ECO:0007669"/>
    <property type="project" value="InterPro"/>
</dbReference>
<name>A0A0N8PSQ0_9CHLR</name>
<proteinExistence type="inferred from homology"/>
<dbReference type="Gene3D" id="3.40.367.20">
    <property type="match status" value="1"/>
</dbReference>
<keyword evidence="2 4" id="KW-0418">Kinase</keyword>
<dbReference type="Pfam" id="PF02685">
    <property type="entry name" value="Glucokinase"/>
    <property type="match status" value="1"/>
</dbReference>
<dbReference type="Proteomes" id="UP000050509">
    <property type="component" value="Unassembled WGS sequence"/>
</dbReference>
<dbReference type="InterPro" id="IPR003836">
    <property type="entry name" value="Glucokinase"/>
</dbReference>
<dbReference type="GO" id="GO:0005524">
    <property type="term" value="F:ATP binding"/>
    <property type="evidence" value="ECO:0007669"/>
    <property type="project" value="InterPro"/>
</dbReference>
<organism evidence="4 5">
    <name type="scientific">Kouleothrix aurantiaca</name>
    <dbReference type="NCBI Taxonomy" id="186479"/>
    <lineage>
        <taxon>Bacteria</taxon>
        <taxon>Bacillati</taxon>
        <taxon>Chloroflexota</taxon>
        <taxon>Chloroflexia</taxon>
        <taxon>Chloroflexales</taxon>
        <taxon>Roseiflexineae</taxon>
        <taxon>Roseiflexaceae</taxon>
        <taxon>Kouleothrix</taxon>
    </lineage>
</organism>
<evidence type="ECO:0000256" key="2">
    <source>
        <dbReference type="ARBA" id="ARBA00022777"/>
    </source>
</evidence>
<dbReference type="CDD" id="cd24008">
    <property type="entry name" value="ASKHA_NBD_GLK"/>
    <property type="match status" value="1"/>
</dbReference>